<evidence type="ECO:0000256" key="8">
    <source>
        <dbReference type="ARBA" id="ARBA00022741"/>
    </source>
</evidence>
<evidence type="ECO:0000256" key="7">
    <source>
        <dbReference type="ARBA" id="ARBA00022679"/>
    </source>
</evidence>
<name>A0A9N6ZEP7_9CRUS</name>
<evidence type="ECO:0000256" key="5">
    <source>
        <dbReference type="ARBA" id="ARBA00022516"/>
    </source>
</evidence>
<comment type="pathway">
    <text evidence="2">Isoprenoid biosynthesis; isopentenyl diphosphate biosynthesis via mevalonate pathway; isopentenyl diphosphate from (R)-mevalonate: step 2/3.</text>
</comment>
<dbReference type="GO" id="GO:0019287">
    <property type="term" value="P:isopentenyl diphosphate biosynthetic process, mevalonate pathway"/>
    <property type="evidence" value="ECO:0007669"/>
    <property type="project" value="TreeGrafter"/>
</dbReference>
<comment type="subcellular location">
    <subcellularLocation>
        <location evidence="1">Cytoplasm</location>
        <location evidence="1">Cytosol</location>
    </subcellularLocation>
</comment>
<keyword evidence="4" id="KW-0963">Cytoplasm</keyword>
<evidence type="ECO:0000256" key="1">
    <source>
        <dbReference type="ARBA" id="ARBA00004514"/>
    </source>
</evidence>
<gene>
    <name evidence="19" type="primary">EOG090X0FYC</name>
</gene>
<dbReference type="InterPro" id="IPR027417">
    <property type="entry name" value="P-loop_NTPase"/>
</dbReference>
<reference evidence="19" key="1">
    <citation type="submission" date="2021-04" db="EMBL/GenBank/DDBJ databases">
        <authorList>
            <person name="Cornetti L."/>
        </authorList>
    </citation>
    <scope>NUCLEOTIDE SEQUENCE</scope>
</reference>
<organism evidence="19">
    <name type="scientific">Alona affinis</name>
    <dbReference type="NCBI Taxonomy" id="381656"/>
    <lineage>
        <taxon>Eukaryota</taxon>
        <taxon>Metazoa</taxon>
        <taxon>Ecdysozoa</taxon>
        <taxon>Arthropoda</taxon>
        <taxon>Crustacea</taxon>
        <taxon>Branchiopoda</taxon>
        <taxon>Diplostraca</taxon>
        <taxon>Cladocera</taxon>
        <taxon>Anomopoda</taxon>
        <taxon>Chydoridae</taxon>
        <taxon>Alona</taxon>
    </lineage>
</organism>
<dbReference type="Pfam" id="PF04275">
    <property type="entry name" value="P-mevalo_kinase"/>
    <property type="match status" value="1"/>
</dbReference>
<feature type="binding site" evidence="18">
    <location>
        <begin position="17"/>
        <end position="23"/>
    </location>
    <ligand>
        <name>ATP</name>
        <dbReference type="ChEBI" id="CHEBI:30616"/>
    </ligand>
</feature>
<keyword evidence="9" id="KW-0418">Kinase</keyword>
<dbReference type="EC" id="2.7.4.2" evidence="3"/>
<dbReference type="FunFam" id="3.40.50.300:FF:001026">
    <property type="entry name" value="Phosphomevalonate kinase"/>
    <property type="match status" value="1"/>
</dbReference>
<dbReference type="GO" id="GO:0006695">
    <property type="term" value="P:cholesterol biosynthetic process"/>
    <property type="evidence" value="ECO:0007669"/>
    <property type="project" value="UniProtKB-KW"/>
</dbReference>
<evidence type="ECO:0000256" key="6">
    <source>
        <dbReference type="ARBA" id="ARBA00022548"/>
    </source>
</evidence>
<evidence type="ECO:0000256" key="10">
    <source>
        <dbReference type="ARBA" id="ARBA00022778"/>
    </source>
</evidence>
<accession>A0A9N6ZEP7</accession>
<keyword evidence="12" id="KW-0752">Steroid biosynthesis</keyword>
<evidence type="ECO:0000256" key="16">
    <source>
        <dbReference type="ARBA" id="ARBA00023221"/>
    </source>
</evidence>
<dbReference type="PANTHER" id="PTHR13101">
    <property type="entry name" value="PHOSPHOMEVALONATE KINASE"/>
    <property type="match status" value="1"/>
</dbReference>
<dbReference type="AlphaFoldDB" id="A0A9N6ZEP7"/>
<evidence type="ECO:0000256" key="17">
    <source>
        <dbReference type="ARBA" id="ARBA00034549"/>
    </source>
</evidence>
<keyword evidence="13" id="KW-0756">Sterol biosynthesis</keyword>
<feature type="binding site" evidence="18">
    <location>
        <position position="142"/>
    </location>
    <ligand>
        <name>ATP</name>
        <dbReference type="ChEBI" id="CHEBI:30616"/>
    </ligand>
</feature>
<keyword evidence="11 18" id="KW-0067">ATP-binding</keyword>
<evidence type="ECO:0000256" key="14">
    <source>
        <dbReference type="ARBA" id="ARBA00023098"/>
    </source>
</evidence>
<dbReference type="EMBL" id="OC978476">
    <property type="protein sequence ID" value="CAG4635131.1"/>
    <property type="molecule type" value="Genomic_DNA"/>
</dbReference>
<evidence type="ECO:0000256" key="12">
    <source>
        <dbReference type="ARBA" id="ARBA00022955"/>
    </source>
</evidence>
<keyword evidence="5" id="KW-0444">Lipid biosynthesis</keyword>
<feature type="binding site" evidence="18">
    <location>
        <position position="171"/>
    </location>
    <ligand>
        <name>ATP</name>
        <dbReference type="ChEBI" id="CHEBI:30616"/>
    </ligand>
</feature>
<keyword evidence="8 18" id="KW-0547">Nucleotide-binding</keyword>
<keyword evidence="6" id="KW-0153">Cholesterol metabolism</keyword>
<dbReference type="PIRSF" id="PIRSF036639">
    <property type="entry name" value="PMK_anim"/>
    <property type="match status" value="1"/>
</dbReference>
<evidence type="ECO:0000313" key="19">
    <source>
        <dbReference type="EMBL" id="CAG4635131.1"/>
    </source>
</evidence>
<dbReference type="PANTHER" id="PTHR13101:SF1">
    <property type="entry name" value="PHOSPHOMEVALONATE KINASE"/>
    <property type="match status" value="1"/>
</dbReference>
<dbReference type="GO" id="GO:0005829">
    <property type="term" value="C:cytosol"/>
    <property type="evidence" value="ECO:0007669"/>
    <property type="project" value="UniProtKB-SubCell"/>
</dbReference>
<dbReference type="Gene3D" id="3.40.50.300">
    <property type="entry name" value="P-loop containing nucleotide triphosphate hydrolases"/>
    <property type="match status" value="1"/>
</dbReference>
<evidence type="ECO:0000256" key="11">
    <source>
        <dbReference type="ARBA" id="ARBA00022840"/>
    </source>
</evidence>
<keyword evidence="16" id="KW-0753">Steroid metabolism</keyword>
<keyword evidence="7" id="KW-0808">Transferase</keyword>
<evidence type="ECO:0000256" key="13">
    <source>
        <dbReference type="ARBA" id="ARBA00023011"/>
    </source>
</evidence>
<evidence type="ECO:0000256" key="2">
    <source>
        <dbReference type="ARBA" id="ARBA00005017"/>
    </source>
</evidence>
<evidence type="ECO:0000256" key="9">
    <source>
        <dbReference type="ARBA" id="ARBA00022777"/>
    </source>
</evidence>
<keyword evidence="15" id="KW-1207">Sterol metabolism</keyword>
<dbReference type="NCBIfam" id="TIGR01223">
    <property type="entry name" value="Pmev_kin_anim"/>
    <property type="match status" value="1"/>
</dbReference>
<evidence type="ECO:0000256" key="18">
    <source>
        <dbReference type="PIRSR" id="PIRSR036639-1"/>
    </source>
</evidence>
<sequence length="193" mass="21970">MTASSHNPLRIICFSGKRKSGKDYVTELLHQRVPGSVVMRLSAPIKQHWAESLNLDLKELLSDGRFKEDHRAQMIAWGEKERAKDPSIFCQSAIQMSNGPDYPFWIVADTRRRTDLRFFRDNYPGRVTTVRIVASDLIRMQRGFFFTPGVDDAESECDLDSVTDWDYVITNEGSGEDGNCSLDADLERLTNSC</sequence>
<keyword evidence="10" id="KW-0152">Cholesterol biosynthesis</keyword>
<proteinExistence type="predicted"/>
<dbReference type="InterPro" id="IPR005919">
    <property type="entry name" value="Pmev_kin_anim"/>
</dbReference>
<protein>
    <recommendedName>
        <fullName evidence="17">Phosphomevalonate kinase</fullName>
        <ecNumber evidence="3">2.7.4.2</ecNumber>
    </recommendedName>
</protein>
<dbReference type="GO" id="GO:0004631">
    <property type="term" value="F:phosphomevalonate kinase activity"/>
    <property type="evidence" value="ECO:0007669"/>
    <property type="project" value="UniProtKB-EC"/>
</dbReference>
<evidence type="ECO:0000256" key="3">
    <source>
        <dbReference type="ARBA" id="ARBA00012958"/>
    </source>
</evidence>
<evidence type="ECO:0000256" key="15">
    <source>
        <dbReference type="ARBA" id="ARBA00023166"/>
    </source>
</evidence>
<dbReference type="GO" id="GO:0005524">
    <property type="term" value="F:ATP binding"/>
    <property type="evidence" value="ECO:0007669"/>
    <property type="project" value="UniProtKB-KW"/>
</dbReference>
<evidence type="ECO:0000256" key="4">
    <source>
        <dbReference type="ARBA" id="ARBA00022490"/>
    </source>
</evidence>
<keyword evidence="14" id="KW-0443">Lipid metabolism</keyword>